<feature type="region of interest" description="Disordered" evidence="1">
    <location>
        <begin position="190"/>
        <end position="219"/>
    </location>
</feature>
<evidence type="ECO:0000256" key="1">
    <source>
        <dbReference type="SAM" id="MobiDB-lite"/>
    </source>
</evidence>
<dbReference type="AlphaFoldDB" id="A0A0E0GQN0"/>
<evidence type="ECO:0000313" key="3">
    <source>
        <dbReference type="Proteomes" id="UP000006591"/>
    </source>
</evidence>
<reference evidence="2" key="2">
    <citation type="submission" date="2018-04" db="EMBL/GenBank/DDBJ databases">
        <title>OnivRS2 (Oryza nivara Reference Sequence Version 2).</title>
        <authorList>
            <person name="Zhang J."/>
            <person name="Kudrna D."/>
            <person name="Lee S."/>
            <person name="Talag J."/>
            <person name="Rajasekar S."/>
            <person name="Welchert J."/>
            <person name="Hsing Y.-I."/>
            <person name="Wing R.A."/>
        </authorList>
    </citation>
    <scope>NUCLEOTIDE SEQUENCE [LARGE SCALE GENOMIC DNA]</scope>
    <source>
        <strain evidence="2">SL10</strain>
    </source>
</reference>
<feature type="compositionally biased region" description="Gly residues" evidence="1">
    <location>
        <begin position="14"/>
        <end position="25"/>
    </location>
</feature>
<feature type="region of interest" description="Disordered" evidence="1">
    <location>
        <begin position="1"/>
        <end position="47"/>
    </location>
</feature>
<accession>A0A0E0GQN0</accession>
<keyword evidence="3" id="KW-1185">Reference proteome</keyword>
<dbReference type="Proteomes" id="UP000006591">
    <property type="component" value="Chromosome 3"/>
</dbReference>
<evidence type="ECO:0000313" key="2">
    <source>
        <dbReference type="EnsemblPlants" id="ONIVA03G27480.1"/>
    </source>
</evidence>
<reference evidence="2" key="1">
    <citation type="submission" date="2015-04" db="UniProtKB">
        <authorList>
            <consortium name="EnsemblPlants"/>
        </authorList>
    </citation>
    <scope>IDENTIFICATION</scope>
    <source>
        <strain evidence="2">SL10</strain>
    </source>
</reference>
<protein>
    <submittedName>
        <fullName evidence="2">Uncharacterized protein</fullName>
    </submittedName>
</protein>
<proteinExistence type="predicted"/>
<dbReference type="HOGENOM" id="CLU_1263302_0_0_1"/>
<sequence>MAGGGRGRWWAVGTDGGSQRLGGGRIRLRRHRDGRRGRQGMEGGGSLALPHAARAAGFSRRPAGLSLVLPCVDPAAGGTVATADNDKEEVAGSGILGPMTAGSTPPPPPLTMRRRSNAHARRPDPRCPSDEEDEEEAAESGAAGLAHTRAGRIHAGPTNDNDEEAAARSCAASPSCTRAGWIHAALADDDEEEAAAGQNGIASPLRMRVGRTRAATAGF</sequence>
<feature type="compositionally biased region" description="Basic residues" evidence="1">
    <location>
        <begin position="26"/>
        <end position="38"/>
    </location>
</feature>
<name>A0A0E0GQN0_ORYNI</name>
<dbReference type="EnsemblPlants" id="ONIVA03G27480.1">
    <property type="protein sequence ID" value="ONIVA03G27480.1"/>
    <property type="gene ID" value="ONIVA03G27480"/>
</dbReference>
<feature type="region of interest" description="Disordered" evidence="1">
    <location>
        <begin position="78"/>
        <end position="144"/>
    </location>
</feature>
<organism evidence="2">
    <name type="scientific">Oryza nivara</name>
    <name type="common">Indian wild rice</name>
    <name type="synonym">Oryza sativa f. spontanea</name>
    <dbReference type="NCBI Taxonomy" id="4536"/>
    <lineage>
        <taxon>Eukaryota</taxon>
        <taxon>Viridiplantae</taxon>
        <taxon>Streptophyta</taxon>
        <taxon>Embryophyta</taxon>
        <taxon>Tracheophyta</taxon>
        <taxon>Spermatophyta</taxon>
        <taxon>Magnoliopsida</taxon>
        <taxon>Liliopsida</taxon>
        <taxon>Poales</taxon>
        <taxon>Poaceae</taxon>
        <taxon>BOP clade</taxon>
        <taxon>Oryzoideae</taxon>
        <taxon>Oryzeae</taxon>
        <taxon>Oryzinae</taxon>
        <taxon>Oryza</taxon>
    </lineage>
</organism>
<dbReference type="Gramene" id="ONIVA03G27480.1">
    <property type="protein sequence ID" value="ONIVA03G27480.1"/>
    <property type="gene ID" value="ONIVA03G27480"/>
</dbReference>